<dbReference type="CDD" id="cd11056">
    <property type="entry name" value="CYP6-like"/>
    <property type="match status" value="1"/>
</dbReference>
<sequence>PKPFPFFGNIFSSWTYRENLVYEFDKIYKKFKSYNVAGFFMIRDPILLIIDSALIKQILIKNFKNFQNNTFGDFVERDTDLLIGRNPFVLPGDEWKNVRSELTVGFTSSKIKSQAGVIEEVCRKLLEYISKRSDSGKNAFDARDLCSRYTADVVSDCIYGVDAGSFKYTEPDILHHGRQVFKLSTKFLVYTAITALFPIVKTICKIPIMPKATQEFFLNLTENSIDYRKKQANERNDFLDYLIKLREKTNHPYLQLAAYGNAFFIDGFESSSLFMAFTLFELAKDQEVQNKLREEILEFIESGAKIDIDSVGELPYFDRVIYESLRMHPIVSSLGKICTEPITLTAGNGEEIHFETGMVALIPTYSVHYDTRNYVEPHKFNPDRFDGDRFKEFRENCVLLPFGDGPRMCLGMRFALAQIKRGIFEVIRNYKVTLNDKTPKNVLYDPHNFLILLPKNKLFLDFVSLR</sequence>
<keyword evidence="9" id="KW-0492">Microsome</keyword>
<accession>U5EI84</accession>
<dbReference type="GO" id="GO:0016705">
    <property type="term" value="F:oxidoreductase activity, acting on paired donors, with incorporation or reduction of molecular oxygen"/>
    <property type="evidence" value="ECO:0007669"/>
    <property type="project" value="InterPro"/>
</dbReference>
<dbReference type="PANTHER" id="PTHR24292:SF84">
    <property type="entry name" value="CYTOCHROME P450 28A5-RELATED"/>
    <property type="match status" value="1"/>
</dbReference>
<dbReference type="InterPro" id="IPR050476">
    <property type="entry name" value="Insect_CytP450_Detox"/>
</dbReference>
<dbReference type="InterPro" id="IPR002403">
    <property type="entry name" value="Cyt_P450_E_grp-IV"/>
</dbReference>
<dbReference type="Gene3D" id="1.10.630.10">
    <property type="entry name" value="Cytochrome P450"/>
    <property type="match status" value="1"/>
</dbReference>
<dbReference type="PROSITE" id="PS00086">
    <property type="entry name" value="CYTOCHROME_P450"/>
    <property type="match status" value="1"/>
</dbReference>
<reference evidence="16" key="1">
    <citation type="journal article" date="2014" name="Insect Biochem. Mol. Biol.">
        <title>An insight into the sialome of the frog biting fly, Corethrella appendiculata.</title>
        <authorList>
            <person name="Ribeiro J.M.C."/>
            <person name="Chagas A.C."/>
            <person name="Pham V.M."/>
            <person name="Lounibos L.P."/>
            <person name="Calvo E."/>
        </authorList>
    </citation>
    <scope>NUCLEOTIDE SEQUENCE</scope>
    <source>
        <tissue evidence="16">Salivary glands</tissue>
    </source>
</reference>
<comment type="cofactor">
    <cofactor evidence="1 14">
        <name>heme</name>
        <dbReference type="ChEBI" id="CHEBI:30413"/>
    </cofactor>
</comment>
<keyword evidence="8" id="KW-0256">Endoplasmic reticulum</keyword>
<evidence type="ECO:0000313" key="16">
    <source>
        <dbReference type="EMBL" id="JAB57142.1"/>
    </source>
</evidence>
<evidence type="ECO:0000256" key="14">
    <source>
        <dbReference type="PIRSR" id="PIRSR602403-1"/>
    </source>
</evidence>
<dbReference type="InterPro" id="IPR036396">
    <property type="entry name" value="Cyt_P450_sf"/>
</dbReference>
<dbReference type="FunFam" id="1.10.630.10:FF:000182">
    <property type="entry name" value="Cytochrome P450 3A4"/>
    <property type="match status" value="1"/>
</dbReference>
<dbReference type="InterPro" id="IPR017972">
    <property type="entry name" value="Cyt_P450_CS"/>
</dbReference>
<name>U5EI84_9DIPT</name>
<dbReference type="PRINTS" id="PR00465">
    <property type="entry name" value="EP450IV"/>
</dbReference>
<dbReference type="EMBL" id="GANO01002729">
    <property type="protein sequence ID" value="JAB57142.1"/>
    <property type="molecule type" value="mRNA"/>
</dbReference>
<evidence type="ECO:0000256" key="10">
    <source>
        <dbReference type="ARBA" id="ARBA00023002"/>
    </source>
</evidence>
<organism evidence="16">
    <name type="scientific">Corethrella appendiculata</name>
    <dbReference type="NCBI Taxonomy" id="1370023"/>
    <lineage>
        <taxon>Eukaryota</taxon>
        <taxon>Metazoa</taxon>
        <taxon>Ecdysozoa</taxon>
        <taxon>Arthropoda</taxon>
        <taxon>Hexapoda</taxon>
        <taxon>Insecta</taxon>
        <taxon>Pterygota</taxon>
        <taxon>Neoptera</taxon>
        <taxon>Endopterygota</taxon>
        <taxon>Diptera</taxon>
        <taxon>Nematocera</taxon>
        <taxon>Culicoidea</taxon>
        <taxon>Chaoboridae</taxon>
        <taxon>Corethrella</taxon>
    </lineage>
</organism>
<evidence type="ECO:0000256" key="12">
    <source>
        <dbReference type="ARBA" id="ARBA00023033"/>
    </source>
</evidence>
<evidence type="ECO:0000256" key="3">
    <source>
        <dbReference type="ARBA" id="ARBA00004174"/>
    </source>
</evidence>
<keyword evidence="12 15" id="KW-0503">Monooxygenase</keyword>
<dbReference type="PANTHER" id="PTHR24292">
    <property type="entry name" value="CYTOCHROME P450"/>
    <property type="match status" value="1"/>
</dbReference>
<dbReference type="GO" id="GO:0005506">
    <property type="term" value="F:iron ion binding"/>
    <property type="evidence" value="ECO:0007669"/>
    <property type="project" value="InterPro"/>
</dbReference>
<dbReference type="GO" id="GO:0004497">
    <property type="term" value="F:monooxygenase activity"/>
    <property type="evidence" value="ECO:0007669"/>
    <property type="project" value="UniProtKB-KW"/>
</dbReference>
<dbReference type="GO" id="GO:0005789">
    <property type="term" value="C:endoplasmic reticulum membrane"/>
    <property type="evidence" value="ECO:0007669"/>
    <property type="project" value="UniProtKB-SubCell"/>
</dbReference>
<protein>
    <submittedName>
        <fullName evidence="16">Putative cytochrome</fullName>
    </submittedName>
</protein>
<comment type="similarity">
    <text evidence="5 15">Belongs to the cytochrome P450 family.</text>
</comment>
<dbReference type="SUPFAM" id="SSF48264">
    <property type="entry name" value="Cytochrome P450"/>
    <property type="match status" value="1"/>
</dbReference>
<evidence type="ECO:0000256" key="13">
    <source>
        <dbReference type="ARBA" id="ARBA00023136"/>
    </source>
</evidence>
<evidence type="ECO:0000256" key="1">
    <source>
        <dbReference type="ARBA" id="ARBA00001971"/>
    </source>
</evidence>
<evidence type="ECO:0000256" key="7">
    <source>
        <dbReference type="ARBA" id="ARBA00022723"/>
    </source>
</evidence>
<dbReference type="InterPro" id="IPR001128">
    <property type="entry name" value="Cyt_P450"/>
</dbReference>
<evidence type="ECO:0000256" key="2">
    <source>
        <dbReference type="ARBA" id="ARBA00003690"/>
    </source>
</evidence>
<evidence type="ECO:0000256" key="6">
    <source>
        <dbReference type="ARBA" id="ARBA00022617"/>
    </source>
</evidence>
<evidence type="ECO:0000256" key="8">
    <source>
        <dbReference type="ARBA" id="ARBA00022824"/>
    </source>
</evidence>
<dbReference type="AlphaFoldDB" id="U5EI84"/>
<dbReference type="PRINTS" id="PR00385">
    <property type="entry name" value="P450"/>
</dbReference>
<dbReference type="GO" id="GO:0020037">
    <property type="term" value="F:heme binding"/>
    <property type="evidence" value="ECO:0007669"/>
    <property type="project" value="InterPro"/>
</dbReference>
<keyword evidence="6 14" id="KW-0349">Heme</keyword>
<feature type="non-terminal residue" evidence="16">
    <location>
        <position position="1"/>
    </location>
</feature>
<keyword evidence="11 14" id="KW-0408">Iron</keyword>
<keyword evidence="13" id="KW-0472">Membrane</keyword>
<proteinExistence type="evidence at transcript level"/>
<evidence type="ECO:0000256" key="5">
    <source>
        <dbReference type="ARBA" id="ARBA00010617"/>
    </source>
</evidence>
<dbReference type="Pfam" id="PF00067">
    <property type="entry name" value="p450"/>
    <property type="match status" value="1"/>
</dbReference>
<evidence type="ECO:0000256" key="4">
    <source>
        <dbReference type="ARBA" id="ARBA00004406"/>
    </source>
</evidence>
<comment type="function">
    <text evidence="2">May be involved in the metabolism of insect hormones and in the breakdown of synthetic insecticides.</text>
</comment>
<comment type="subcellular location">
    <subcellularLocation>
        <location evidence="4">Endoplasmic reticulum membrane</location>
        <topology evidence="4">Peripheral membrane protein</topology>
    </subcellularLocation>
    <subcellularLocation>
        <location evidence="3">Microsome membrane</location>
        <topology evidence="3">Peripheral membrane protein</topology>
    </subcellularLocation>
</comment>
<keyword evidence="10 15" id="KW-0560">Oxidoreductase</keyword>
<feature type="binding site" description="axial binding residue" evidence="14">
    <location>
        <position position="409"/>
    </location>
    <ligand>
        <name>heme</name>
        <dbReference type="ChEBI" id="CHEBI:30413"/>
    </ligand>
    <ligandPart>
        <name>Fe</name>
        <dbReference type="ChEBI" id="CHEBI:18248"/>
    </ligandPart>
</feature>
<evidence type="ECO:0000256" key="15">
    <source>
        <dbReference type="RuleBase" id="RU000461"/>
    </source>
</evidence>
<keyword evidence="7 14" id="KW-0479">Metal-binding</keyword>
<evidence type="ECO:0000256" key="9">
    <source>
        <dbReference type="ARBA" id="ARBA00022848"/>
    </source>
</evidence>
<evidence type="ECO:0000256" key="11">
    <source>
        <dbReference type="ARBA" id="ARBA00023004"/>
    </source>
</evidence>